<dbReference type="EMBL" id="JAXCGZ010006934">
    <property type="protein sequence ID" value="KAK7079464.1"/>
    <property type="molecule type" value="Genomic_DNA"/>
</dbReference>
<evidence type="ECO:0000313" key="2">
    <source>
        <dbReference type="Proteomes" id="UP001381693"/>
    </source>
</evidence>
<proteinExistence type="predicted"/>
<sequence length="119" mass="13267">MNISTGQILAATTLLDANHLGLEAMDAGIMTNEDKTVQPMTEAFPSHLKKRKKKMDTVKQAAVAHSLELLKELPPSASDAFYVVDAMAFIQWLITLGSSPFGQLQERYRNELLNMKPRH</sequence>
<organism evidence="1 2">
    <name type="scientific">Halocaridina rubra</name>
    <name type="common">Hawaiian red shrimp</name>
    <dbReference type="NCBI Taxonomy" id="373956"/>
    <lineage>
        <taxon>Eukaryota</taxon>
        <taxon>Metazoa</taxon>
        <taxon>Ecdysozoa</taxon>
        <taxon>Arthropoda</taxon>
        <taxon>Crustacea</taxon>
        <taxon>Multicrustacea</taxon>
        <taxon>Malacostraca</taxon>
        <taxon>Eumalacostraca</taxon>
        <taxon>Eucarida</taxon>
        <taxon>Decapoda</taxon>
        <taxon>Pleocyemata</taxon>
        <taxon>Caridea</taxon>
        <taxon>Atyoidea</taxon>
        <taxon>Atyidae</taxon>
        <taxon>Halocaridina</taxon>
    </lineage>
</organism>
<gene>
    <name evidence="1" type="ORF">SK128_027116</name>
</gene>
<evidence type="ECO:0000313" key="1">
    <source>
        <dbReference type="EMBL" id="KAK7079464.1"/>
    </source>
</evidence>
<accession>A0AAN9A9S8</accession>
<reference evidence="1 2" key="1">
    <citation type="submission" date="2023-11" db="EMBL/GenBank/DDBJ databases">
        <title>Halocaridina rubra genome assembly.</title>
        <authorList>
            <person name="Smith C."/>
        </authorList>
    </citation>
    <scope>NUCLEOTIDE SEQUENCE [LARGE SCALE GENOMIC DNA]</scope>
    <source>
        <strain evidence="1">EP-1</strain>
        <tissue evidence="1">Whole</tissue>
    </source>
</reference>
<protein>
    <submittedName>
        <fullName evidence="1">Uncharacterized protein</fullName>
    </submittedName>
</protein>
<keyword evidence="2" id="KW-1185">Reference proteome</keyword>
<dbReference type="Proteomes" id="UP001381693">
    <property type="component" value="Unassembled WGS sequence"/>
</dbReference>
<name>A0AAN9A9S8_HALRR</name>
<comment type="caution">
    <text evidence="1">The sequence shown here is derived from an EMBL/GenBank/DDBJ whole genome shotgun (WGS) entry which is preliminary data.</text>
</comment>
<dbReference type="AlphaFoldDB" id="A0AAN9A9S8"/>